<feature type="domain" description="NAD-dependent epimerase/dehydratase" evidence="2">
    <location>
        <begin position="4"/>
        <end position="117"/>
    </location>
</feature>
<protein>
    <recommendedName>
        <fullName evidence="2">NAD-dependent epimerase/dehydratase domain-containing protein</fullName>
    </recommendedName>
</protein>
<dbReference type="PANTHER" id="PTHR14097">
    <property type="entry name" value="OXIDOREDUCTASE HTATIP2"/>
    <property type="match status" value="1"/>
</dbReference>
<dbReference type="SUPFAM" id="SSF51735">
    <property type="entry name" value="NAD(P)-binding Rossmann-fold domains"/>
    <property type="match status" value="1"/>
</dbReference>
<dbReference type="GO" id="GO:0016020">
    <property type="term" value="C:membrane"/>
    <property type="evidence" value="ECO:0007669"/>
    <property type="project" value="UniProtKB-SubCell"/>
</dbReference>
<gene>
    <name evidence="3" type="ORF">BJ875DRAFT_502058</name>
</gene>
<dbReference type="InterPro" id="IPR001509">
    <property type="entry name" value="Epimerase_deHydtase"/>
</dbReference>
<dbReference type="Gene3D" id="3.40.50.720">
    <property type="entry name" value="NAD(P)-binding Rossmann-like Domain"/>
    <property type="match status" value="1"/>
</dbReference>
<comment type="caution">
    <text evidence="3">The sequence shown here is derived from an EMBL/GenBank/DDBJ whole genome shotgun (WGS) entry which is preliminary data.</text>
</comment>
<evidence type="ECO:0000313" key="3">
    <source>
        <dbReference type="EMBL" id="KAG9238423.1"/>
    </source>
</evidence>
<proteinExistence type="predicted"/>
<dbReference type="EMBL" id="MU251370">
    <property type="protein sequence ID" value="KAG9238423.1"/>
    <property type="molecule type" value="Genomic_DNA"/>
</dbReference>
<dbReference type="PANTHER" id="PTHR14097:SF8">
    <property type="entry name" value="NAD(P)-BINDING DOMAIN-CONTAINING PROTEIN"/>
    <property type="match status" value="1"/>
</dbReference>
<name>A0A9P8C925_9HELO</name>
<accession>A0A9P8C925</accession>
<dbReference type="Pfam" id="PF01370">
    <property type="entry name" value="Epimerase"/>
    <property type="match status" value="1"/>
</dbReference>
<organism evidence="3 4">
    <name type="scientific">Amylocarpus encephaloides</name>
    <dbReference type="NCBI Taxonomy" id="45428"/>
    <lineage>
        <taxon>Eukaryota</taxon>
        <taxon>Fungi</taxon>
        <taxon>Dikarya</taxon>
        <taxon>Ascomycota</taxon>
        <taxon>Pezizomycotina</taxon>
        <taxon>Leotiomycetes</taxon>
        <taxon>Helotiales</taxon>
        <taxon>Helotiales incertae sedis</taxon>
        <taxon>Amylocarpus</taxon>
    </lineage>
</organism>
<dbReference type="Proteomes" id="UP000824998">
    <property type="component" value="Unassembled WGS sequence"/>
</dbReference>
<evidence type="ECO:0000313" key="4">
    <source>
        <dbReference type="Proteomes" id="UP000824998"/>
    </source>
</evidence>
<sequence>MHLVLTGATGLVGSGVLHHMINASSINQVSILSRRPVPMAEGHVKVKVIIHKDFTTYPSEVLNQLKDVDGVVWAQGISQTKVNKEEYLAITHTYPLSFARALSTTVSPKPVNFIYVSGEGATTTPSFLTSRFGIIKGRTEADLLALSKDPAYSNLRPYSVRPAGVDPTAHAEIEGYAPKKTGMEGLFVRTLLPVLRFAPGWLSPTRELGGFLSKLAEGDGEAKEGEGVSGEGRTINNPAFRGMMGI</sequence>
<keyword evidence="4" id="KW-1185">Reference proteome</keyword>
<evidence type="ECO:0000256" key="1">
    <source>
        <dbReference type="ARBA" id="ARBA00004370"/>
    </source>
</evidence>
<dbReference type="AlphaFoldDB" id="A0A9P8C925"/>
<dbReference type="InterPro" id="IPR036291">
    <property type="entry name" value="NAD(P)-bd_dom_sf"/>
</dbReference>
<reference evidence="3" key="1">
    <citation type="journal article" date="2021" name="IMA Fungus">
        <title>Genomic characterization of three marine fungi, including Emericellopsis atlantica sp. nov. with signatures of a generalist lifestyle and marine biomass degradation.</title>
        <authorList>
            <person name="Hagestad O.C."/>
            <person name="Hou L."/>
            <person name="Andersen J.H."/>
            <person name="Hansen E.H."/>
            <person name="Altermark B."/>
            <person name="Li C."/>
            <person name="Kuhnert E."/>
            <person name="Cox R.J."/>
            <person name="Crous P.W."/>
            <person name="Spatafora J.W."/>
            <person name="Lail K."/>
            <person name="Amirebrahimi M."/>
            <person name="Lipzen A."/>
            <person name="Pangilinan J."/>
            <person name="Andreopoulos W."/>
            <person name="Hayes R.D."/>
            <person name="Ng V."/>
            <person name="Grigoriev I.V."/>
            <person name="Jackson S.A."/>
            <person name="Sutton T.D.S."/>
            <person name="Dobson A.D.W."/>
            <person name="Rama T."/>
        </authorList>
    </citation>
    <scope>NUCLEOTIDE SEQUENCE</scope>
    <source>
        <strain evidence="3">TRa018bII</strain>
    </source>
</reference>
<comment type="subcellular location">
    <subcellularLocation>
        <location evidence="1">Membrane</location>
    </subcellularLocation>
</comment>
<dbReference type="OrthoDB" id="9975943at2759"/>
<evidence type="ECO:0000259" key="2">
    <source>
        <dbReference type="Pfam" id="PF01370"/>
    </source>
</evidence>